<keyword evidence="1" id="KW-0812">Transmembrane</keyword>
<proteinExistence type="predicted"/>
<dbReference type="AlphaFoldDB" id="A0A4U6RY06"/>
<keyword evidence="1" id="KW-1133">Transmembrane helix</keyword>
<keyword evidence="1" id="KW-0472">Membrane</keyword>
<dbReference type="Proteomes" id="UP000305095">
    <property type="component" value="Unassembled WGS sequence"/>
</dbReference>
<sequence>MPYGNGNVVFAIIVGAELIFLGSSLLWRGWFRIALFWGSFATALIALARAAPFSDWSHVLVVLGEVSNGDIEHVAERSFAFALSSGIAQIAIALAIAFLVSHVLLLRATLRGARRFLGRPGDLAGFAQAFDKISGRLERNAVVGHGWRQFAATVIREDNVVRYTVRPQTYINLADVRGELFGLKMMGSIPGYFVGLGLLLTFIGLVLALNRAAGSTAAGSAEAMTTSLNELLAAATFKFSTSIAGLGASLGLALAFRAYQIWIEGAFEGLARSIELRMLFSPPQRIAEESRQILAAQRDQLKEINSERFFARLGETVAPALGNAITQAVGPLSDRLERTTEELARTSRTGADTLVKNFVERLDQGASREMQEIVATLKSLRDSLDRTQNNLSGSGQDFSNKLTQAAETIGNVLAHAGHNLSGSAADAAKSVQTGLAQVIGSLEAQSKGFGSTLTDLQQRLADQLEESTRRSVTAGQDAAAAVHAGMDEFIKVLRNDIAALSETLRSVSSALSGQTTQIEAISDRSKDTADAFTRVASDVRSASQPLLTHSARVAESTERMSASMAESVQALSTSQDSADKLAAKLSDHLDQIARVWDQYEARFKSVDEDLGNAADRFHEEVSRHQEAMRGFVKQIDDHTGAILGKINSAVGNLSESVETLNETLDSFVRAMMPREAAE</sequence>
<feature type="transmembrane region" description="Helical" evidence="1">
    <location>
        <begin position="6"/>
        <end position="27"/>
    </location>
</feature>
<gene>
    <name evidence="2" type="ORF">FDV58_17935</name>
</gene>
<name>A0A4U6RY06_BRAEL</name>
<feature type="transmembrane region" description="Helical" evidence="1">
    <location>
        <begin position="86"/>
        <end position="106"/>
    </location>
</feature>
<accession>A0A4U6RY06</accession>
<comment type="caution">
    <text evidence="2">The sequence shown here is derived from an EMBL/GenBank/DDBJ whole genome shotgun (WGS) entry which is preliminary data.</text>
</comment>
<dbReference type="EMBL" id="SZZP01000010">
    <property type="protein sequence ID" value="TKV80129.1"/>
    <property type="molecule type" value="Genomic_DNA"/>
</dbReference>
<feature type="transmembrane region" description="Helical" evidence="1">
    <location>
        <begin position="192"/>
        <end position="212"/>
    </location>
</feature>
<organism evidence="2 3">
    <name type="scientific">Bradyrhizobium elkanii</name>
    <dbReference type="NCBI Taxonomy" id="29448"/>
    <lineage>
        <taxon>Bacteria</taxon>
        <taxon>Pseudomonadati</taxon>
        <taxon>Pseudomonadota</taxon>
        <taxon>Alphaproteobacteria</taxon>
        <taxon>Hyphomicrobiales</taxon>
        <taxon>Nitrobacteraceae</taxon>
        <taxon>Bradyrhizobium</taxon>
    </lineage>
</organism>
<dbReference type="RefSeq" id="WP_137479417.1">
    <property type="nucleotide sequence ID" value="NZ_SZZP01000010.1"/>
</dbReference>
<evidence type="ECO:0008006" key="4">
    <source>
        <dbReference type="Google" id="ProtNLM"/>
    </source>
</evidence>
<feature type="transmembrane region" description="Helical" evidence="1">
    <location>
        <begin position="34"/>
        <end position="51"/>
    </location>
</feature>
<evidence type="ECO:0000313" key="3">
    <source>
        <dbReference type="Proteomes" id="UP000305095"/>
    </source>
</evidence>
<dbReference type="SUPFAM" id="SSF58113">
    <property type="entry name" value="Apolipoprotein A-I"/>
    <property type="match status" value="1"/>
</dbReference>
<reference evidence="2 3" key="1">
    <citation type="submission" date="2019-05" db="EMBL/GenBank/DDBJ databases">
        <title>Draft Genome of Bradyrhizobium elkanii strain SEMIA 938, Used in Commercial Inoculants for Lupinus spp. in Brazil.</title>
        <authorList>
            <person name="Hungria M."/>
            <person name="Delamuta J.R.M."/>
            <person name="Ribeiro R.A."/>
            <person name="Nogueira M.A."/>
        </authorList>
    </citation>
    <scope>NUCLEOTIDE SEQUENCE [LARGE SCALE GENOMIC DNA]</scope>
    <source>
        <strain evidence="2 3">Semia 938</strain>
    </source>
</reference>
<protein>
    <recommendedName>
        <fullName evidence="4">MotA/TolQ/ExbB proton channel domain-containing protein</fullName>
    </recommendedName>
</protein>
<evidence type="ECO:0000313" key="2">
    <source>
        <dbReference type="EMBL" id="TKV80129.1"/>
    </source>
</evidence>
<evidence type="ECO:0000256" key="1">
    <source>
        <dbReference type="SAM" id="Phobius"/>
    </source>
</evidence>
<dbReference type="NCBIfam" id="NF033914">
    <property type="entry name" value="antiphage_ZorA_1"/>
    <property type="match status" value="1"/>
</dbReference>
<dbReference type="Gene3D" id="1.20.120.20">
    <property type="entry name" value="Apolipoprotein"/>
    <property type="match status" value="1"/>
</dbReference>